<keyword evidence="2 6" id="KW-0698">rRNA processing</keyword>
<dbReference type="KEGG" id="ajp:AMJAP_3302"/>
<dbReference type="SUPFAM" id="SSF55666">
    <property type="entry name" value="Ribonuclease PH domain 2-like"/>
    <property type="match status" value="1"/>
</dbReference>
<gene>
    <name evidence="6 10" type="primary">rph</name>
    <name evidence="10" type="ORF">AMJAP_3302</name>
</gene>
<dbReference type="Gene3D" id="3.30.230.70">
    <property type="entry name" value="GHMP Kinase, N-terminal domain"/>
    <property type="match status" value="1"/>
</dbReference>
<dbReference type="InterPro" id="IPR002381">
    <property type="entry name" value="RNase_PH_bac-type"/>
</dbReference>
<dbReference type="Pfam" id="PF01138">
    <property type="entry name" value="RNase_PH"/>
    <property type="match status" value="1"/>
</dbReference>
<dbReference type="InterPro" id="IPR020568">
    <property type="entry name" value="Ribosomal_Su5_D2-typ_SF"/>
</dbReference>
<feature type="binding site" evidence="6">
    <location>
        <position position="102"/>
    </location>
    <ligand>
        <name>phosphate</name>
        <dbReference type="ChEBI" id="CHEBI:43474"/>
        <note>substrate</note>
    </ligand>
</feature>
<keyword evidence="11" id="KW-1185">Reference proteome</keyword>
<dbReference type="HAMAP" id="MF_00564">
    <property type="entry name" value="RNase_PH"/>
    <property type="match status" value="1"/>
</dbReference>
<dbReference type="InterPro" id="IPR050080">
    <property type="entry name" value="RNase_PH"/>
</dbReference>
<dbReference type="InterPro" id="IPR018336">
    <property type="entry name" value="RNase_PH_CS"/>
</dbReference>
<dbReference type="PROSITE" id="PS01277">
    <property type="entry name" value="RIBONUCLEASE_PH"/>
    <property type="match status" value="1"/>
</dbReference>
<evidence type="ECO:0000256" key="5">
    <source>
        <dbReference type="ARBA" id="ARBA00022884"/>
    </source>
</evidence>
<dbReference type="NCBIfam" id="TIGR01966">
    <property type="entry name" value="RNasePH"/>
    <property type="match status" value="1"/>
</dbReference>
<evidence type="ECO:0000256" key="3">
    <source>
        <dbReference type="ARBA" id="ARBA00022555"/>
    </source>
</evidence>
<feature type="domain" description="Exoribonuclease phosphorolytic" evidence="8">
    <location>
        <begin position="26"/>
        <end position="156"/>
    </location>
</feature>
<keyword evidence="4 6" id="KW-0819">tRNA processing</keyword>
<keyword evidence="3 6" id="KW-0820">tRNA-binding</keyword>
<name>A0A7R6SUQ0_9GAMM</name>
<dbReference type="RefSeq" id="WP_019622721.1">
    <property type="nucleotide sequence ID" value="NZ_AP014545.1"/>
</dbReference>
<dbReference type="GO" id="GO:0008033">
    <property type="term" value="P:tRNA processing"/>
    <property type="evidence" value="ECO:0007669"/>
    <property type="project" value="UniProtKB-UniRule"/>
</dbReference>
<dbReference type="CDD" id="cd11362">
    <property type="entry name" value="RNase_PH_bact"/>
    <property type="match status" value="1"/>
</dbReference>
<evidence type="ECO:0000313" key="10">
    <source>
        <dbReference type="EMBL" id="BBB27887.1"/>
    </source>
</evidence>
<dbReference type="Proteomes" id="UP000595663">
    <property type="component" value="Chromosome"/>
</dbReference>
<dbReference type="PANTHER" id="PTHR11953">
    <property type="entry name" value="EXOSOME COMPLEX COMPONENT"/>
    <property type="match status" value="1"/>
</dbReference>
<dbReference type="GO" id="GO:0009022">
    <property type="term" value="F:tRNA nucleotidyltransferase activity"/>
    <property type="evidence" value="ECO:0007669"/>
    <property type="project" value="UniProtKB-UniRule"/>
</dbReference>
<dbReference type="FunFam" id="3.30.230.70:FF:000003">
    <property type="entry name" value="Ribonuclease PH"/>
    <property type="match status" value="1"/>
</dbReference>
<dbReference type="PANTHER" id="PTHR11953:SF0">
    <property type="entry name" value="EXOSOME COMPLEX COMPONENT RRP41"/>
    <property type="match status" value="1"/>
</dbReference>
<organism evidence="10 11">
    <name type="scientific">Amphritea japonica ATCC BAA-1530</name>
    <dbReference type="NCBI Taxonomy" id="1278309"/>
    <lineage>
        <taxon>Bacteria</taxon>
        <taxon>Pseudomonadati</taxon>
        <taxon>Pseudomonadota</taxon>
        <taxon>Gammaproteobacteria</taxon>
        <taxon>Oceanospirillales</taxon>
        <taxon>Oceanospirillaceae</taxon>
        <taxon>Amphritea</taxon>
    </lineage>
</organism>
<dbReference type="GO" id="GO:0031125">
    <property type="term" value="P:rRNA 3'-end processing"/>
    <property type="evidence" value="ECO:0007669"/>
    <property type="project" value="UniProtKB-ARBA"/>
</dbReference>
<dbReference type="Pfam" id="PF03725">
    <property type="entry name" value="RNase_PH_C"/>
    <property type="match status" value="1"/>
</dbReference>
<dbReference type="EMBL" id="AP014545">
    <property type="protein sequence ID" value="BBB27887.1"/>
    <property type="molecule type" value="Genomic_DNA"/>
</dbReference>
<reference evidence="10 11" key="1">
    <citation type="journal article" date="2008" name="Int. J. Syst. Evol. Microbiol.">
        <title>Amphritea japonica sp. nov. and Amphritea balenae sp. nov., isolated from the sediment adjacent to sperm whale carcasses off Kagoshima, Japan.</title>
        <authorList>
            <person name="Miyazaki M."/>
            <person name="Nogi Y."/>
            <person name="Fujiwara Y."/>
            <person name="Kawato M."/>
            <person name="Nagahama T."/>
            <person name="Kubokawa K."/>
            <person name="Horikoshi K."/>
        </authorList>
    </citation>
    <scope>NUCLEOTIDE SEQUENCE [LARGE SCALE GENOMIC DNA]</scope>
    <source>
        <strain evidence="10 11">ATCC BAA-1530</strain>
    </source>
</reference>
<dbReference type="GO" id="GO:0000175">
    <property type="term" value="F:3'-5'-RNA exonuclease activity"/>
    <property type="evidence" value="ECO:0007669"/>
    <property type="project" value="UniProtKB-UniRule"/>
</dbReference>
<sequence length="256" mass="27614">MSSTISDQLQNLGVTTHRPSNRNVDQMREVRITRNFTKHAEGSVLVEFGDTKVICTASVERGVPRFLRGSGSGWVTAEYGMLPRATGSRNGREASRGKQGGRTVEIQRLIGRSLRACLDLKKLGENTITIDCDVIQADGGTRTASISGAYVALRDAISFLKKDKHGAMKGDPIKFGLAAVSVGVYKGEAVLDLDYAEDSDAETDMNVIMTDKGGFIEVQGTAEGEPYSEDELNAMLALAKKGIAEISELQRQVLAD</sequence>
<feature type="binding site" evidence="6">
    <location>
        <begin position="140"/>
        <end position="142"/>
    </location>
    <ligand>
        <name>phosphate</name>
        <dbReference type="ChEBI" id="CHEBI:43474"/>
        <note>substrate</note>
    </ligand>
</feature>
<dbReference type="InterPro" id="IPR036345">
    <property type="entry name" value="ExoRNase_PH_dom2_sf"/>
</dbReference>
<dbReference type="AlphaFoldDB" id="A0A7R6SUQ0"/>
<dbReference type="EC" id="2.7.7.56" evidence="6"/>
<feature type="domain" description="Exoribonuclease phosphorolytic" evidence="9">
    <location>
        <begin position="178"/>
        <end position="242"/>
    </location>
</feature>
<protein>
    <recommendedName>
        <fullName evidence="6">Ribonuclease PH</fullName>
        <shortName evidence="6">RNase PH</shortName>
        <ecNumber evidence="6">2.7.7.56</ecNumber>
    </recommendedName>
    <alternativeName>
        <fullName evidence="6">tRNA nucleotidyltransferase</fullName>
    </alternativeName>
</protein>
<keyword evidence="5" id="KW-0694">RNA-binding</keyword>
<keyword evidence="6 10" id="KW-0548">Nucleotidyltransferase</keyword>
<dbReference type="SUPFAM" id="SSF54211">
    <property type="entry name" value="Ribosomal protein S5 domain 2-like"/>
    <property type="match status" value="1"/>
</dbReference>
<dbReference type="OrthoDB" id="9802265at2"/>
<comment type="function">
    <text evidence="6">Phosphorolytic 3'-5' exoribonuclease that plays an important role in tRNA 3'-end maturation. Removes nucleotide residues following the 3'-CCA terminus of tRNAs; can also add nucleotides to the ends of RNA molecules by using nucleoside diphosphates as substrates, but this may not be physiologically important. Probably plays a role in initiation of 16S rRNA degradation (leading to ribosome degradation) during starvation.</text>
</comment>
<accession>A0A7R6SUQ0</accession>
<dbReference type="GO" id="GO:0016075">
    <property type="term" value="P:rRNA catabolic process"/>
    <property type="evidence" value="ECO:0007669"/>
    <property type="project" value="UniProtKB-UniRule"/>
</dbReference>
<evidence type="ECO:0000256" key="2">
    <source>
        <dbReference type="ARBA" id="ARBA00022552"/>
    </source>
</evidence>
<evidence type="ECO:0000256" key="6">
    <source>
        <dbReference type="HAMAP-Rule" id="MF_00564"/>
    </source>
</evidence>
<comment type="similarity">
    <text evidence="1 6">Belongs to the RNase PH family.</text>
</comment>
<dbReference type="InterPro" id="IPR015847">
    <property type="entry name" value="ExoRNase_PH_dom2"/>
</dbReference>
<comment type="subunit">
    <text evidence="6">Homohexameric ring arranged as a trimer of dimers.</text>
</comment>
<evidence type="ECO:0000313" key="11">
    <source>
        <dbReference type="Proteomes" id="UP000595663"/>
    </source>
</evidence>
<proteinExistence type="inferred from homology"/>
<keyword evidence="6 10" id="KW-0808">Transferase</keyword>
<evidence type="ECO:0000256" key="7">
    <source>
        <dbReference type="SAM" id="MobiDB-lite"/>
    </source>
</evidence>
<evidence type="ECO:0000256" key="4">
    <source>
        <dbReference type="ARBA" id="ARBA00022694"/>
    </source>
</evidence>
<dbReference type="GO" id="GO:0000049">
    <property type="term" value="F:tRNA binding"/>
    <property type="evidence" value="ECO:0007669"/>
    <property type="project" value="UniProtKB-UniRule"/>
</dbReference>
<dbReference type="InterPro" id="IPR001247">
    <property type="entry name" value="ExoRNase_PH_dom1"/>
</dbReference>
<dbReference type="InterPro" id="IPR027408">
    <property type="entry name" value="PNPase/RNase_PH_dom_sf"/>
</dbReference>
<feature type="region of interest" description="Disordered" evidence="7">
    <location>
        <begin position="1"/>
        <end position="24"/>
    </location>
</feature>
<evidence type="ECO:0000256" key="1">
    <source>
        <dbReference type="ARBA" id="ARBA00006678"/>
    </source>
</evidence>
<evidence type="ECO:0000259" key="9">
    <source>
        <dbReference type="Pfam" id="PF03725"/>
    </source>
</evidence>
<comment type="catalytic activity">
    <reaction evidence="6">
        <text>tRNA(n+1) + phosphate = tRNA(n) + a ribonucleoside 5'-diphosphate</text>
        <dbReference type="Rhea" id="RHEA:10628"/>
        <dbReference type="Rhea" id="RHEA-COMP:17343"/>
        <dbReference type="Rhea" id="RHEA-COMP:17344"/>
        <dbReference type="ChEBI" id="CHEBI:43474"/>
        <dbReference type="ChEBI" id="CHEBI:57930"/>
        <dbReference type="ChEBI" id="CHEBI:173114"/>
        <dbReference type="EC" id="2.7.7.56"/>
    </reaction>
</comment>
<evidence type="ECO:0000259" key="8">
    <source>
        <dbReference type="Pfam" id="PF01138"/>
    </source>
</evidence>